<dbReference type="Proteomes" id="UP000230828">
    <property type="component" value="Unassembled WGS sequence"/>
</dbReference>
<proteinExistence type="predicted"/>
<sequence length="209" mass="23767">MNLSKKVTTLILIITFIFSPVFSIKAEAQWAVIDPANLVQSITKVVKDYGLDGLAWQITNIIIQRMSASTVKWINSGFKGSPAYVTDPEAYFTKIGDDLSARYIFSNPNLDFLCEPYRVKIRIALQKNLYPQDERWRCSLTDVVDNIDDFMNDFERGGWDGFFELTQKPQNNPLGAYIMAENDLIKEVATKVNIATQELNQGQGFMSFK</sequence>
<gene>
    <name evidence="1" type="ORF">COV33_02460</name>
</gene>
<dbReference type="Pfam" id="PF13605">
    <property type="entry name" value="DUF4141"/>
    <property type="match status" value="1"/>
</dbReference>
<comment type="caution">
    <text evidence="1">The sequence shown here is derived from an EMBL/GenBank/DDBJ whole genome shotgun (WGS) entry which is preliminary data.</text>
</comment>
<dbReference type="AlphaFoldDB" id="A0A2H0R0A1"/>
<accession>A0A2H0R0A1</accession>
<reference evidence="1 2" key="1">
    <citation type="submission" date="2017-09" db="EMBL/GenBank/DDBJ databases">
        <title>Depth-based differentiation of microbial function through sediment-hosted aquifers and enrichment of novel symbionts in the deep terrestrial subsurface.</title>
        <authorList>
            <person name="Probst A.J."/>
            <person name="Ladd B."/>
            <person name="Jarett J.K."/>
            <person name="Geller-Mcgrath D.E."/>
            <person name="Sieber C.M."/>
            <person name="Emerson J.B."/>
            <person name="Anantharaman K."/>
            <person name="Thomas B.C."/>
            <person name="Malmstrom R."/>
            <person name="Stieglmeier M."/>
            <person name="Klingl A."/>
            <person name="Woyke T."/>
            <person name="Ryan C.M."/>
            <person name="Banfield J.F."/>
        </authorList>
    </citation>
    <scope>NUCLEOTIDE SEQUENCE [LARGE SCALE GENOMIC DNA]</scope>
    <source>
        <strain evidence="1">CG10_big_fil_rev_8_21_14_0_10_34_34</strain>
    </source>
</reference>
<dbReference type="InterPro" id="IPR025415">
    <property type="entry name" value="DUF4141"/>
</dbReference>
<dbReference type="EMBL" id="PCXM01000043">
    <property type="protein sequence ID" value="PIR39952.1"/>
    <property type="molecule type" value="Genomic_DNA"/>
</dbReference>
<feature type="non-terminal residue" evidence="1">
    <location>
        <position position="209"/>
    </location>
</feature>
<name>A0A2H0R0A1_9BACT</name>
<organism evidence="1 2">
    <name type="scientific">Candidatus Zambryskibacteria bacterium CG10_big_fil_rev_8_21_14_0_10_34_34</name>
    <dbReference type="NCBI Taxonomy" id="1975114"/>
    <lineage>
        <taxon>Bacteria</taxon>
        <taxon>Candidatus Zambryskiibacteriota</taxon>
    </lineage>
</organism>
<protein>
    <submittedName>
        <fullName evidence="1">Uncharacterized protein</fullName>
    </submittedName>
</protein>
<evidence type="ECO:0000313" key="1">
    <source>
        <dbReference type="EMBL" id="PIR39952.1"/>
    </source>
</evidence>
<evidence type="ECO:0000313" key="2">
    <source>
        <dbReference type="Proteomes" id="UP000230828"/>
    </source>
</evidence>